<dbReference type="PANTHER" id="PTHR16026">
    <property type="entry name" value="CARTILAGE ACIDIC PROTEIN 1"/>
    <property type="match status" value="1"/>
</dbReference>
<keyword evidence="5" id="KW-1185">Reference proteome</keyword>
<evidence type="ECO:0000256" key="1">
    <source>
        <dbReference type="ARBA" id="ARBA00022729"/>
    </source>
</evidence>
<evidence type="ECO:0000313" key="4">
    <source>
        <dbReference type="EMBL" id="QEG17666.1"/>
    </source>
</evidence>
<feature type="chain" id="PRO_5046365626" evidence="2">
    <location>
        <begin position="33"/>
        <end position="583"/>
    </location>
</feature>
<reference evidence="4 5" key="1">
    <citation type="submission" date="2019-08" db="EMBL/GenBank/DDBJ databases">
        <title>Deep-cultivation of Planctomycetes and their phenomic and genomic characterization uncovers novel biology.</title>
        <authorList>
            <person name="Wiegand S."/>
            <person name="Jogler M."/>
            <person name="Boedeker C."/>
            <person name="Pinto D."/>
            <person name="Vollmers J."/>
            <person name="Rivas-Marin E."/>
            <person name="Kohn T."/>
            <person name="Peeters S.H."/>
            <person name="Heuer A."/>
            <person name="Rast P."/>
            <person name="Oberbeckmann S."/>
            <person name="Bunk B."/>
            <person name="Jeske O."/>
            <person name="Meyerdierks A."/>
            <person name="Storesund J.E."/>
            <person name="Kallscheuer N."/>
            <person name="Luecker S."/>
            <person name="Lage O.M."/>
            <person name="Pohl T."/>
            <person name="Merkel B.J."/>
            <person name="Hornburger P."/>
            <person name="Mueller R.-W."/>
            <person name="Bruemmer F."/>
            <person name="Labrenz M."/>
            <person name="Spormann A.M."/>
            <person name="Op den Camp H."/>
            <person name="Overmann J."/>
            <person name="Amann R."/>
            <person name="Jetten M.S.M."/>
            <person name="Mascher T."/>
            <person name="Medema M.H."/>
            <person name="Devos D.P."/>
            <person name="Kaster A.-K."/>
            <person name="Ovreas L."/>
            <person name="Rohde M."/>
            <person name="Galperin M.Y."/>
            <person name="Jogler C."/>
        </authorList>
    </citation>
    <scope>NUCLEOTIDE SEQUENCE [LARGE SCALE GENOMIC DNA]</scope>
    <source>
        <strain evidence="4 5">DSM 8797</strain>
    </source>
</reference>
<dbReference type="SUPFAM" id="SSF69318">
    <property type="entry name" value="Integrin alpha N-terminal domain"/>
    <property type="match status" value="1"/>
</dbReference>
<keyword evidence="1 2" id="KW-0732">Signal</keyword>
<dbReference type="InterPro" id="IPR013517">
    <property type="entry name" value="FG-GAP"/>
</dbReference>
<accession>A0ABX5YPH1</accession>
<organism evidence="4 5">
    <name type="scientific">Gimesia maris</name>
    <dbReference type="NCBI Taxonomy" id="122"/>
    <lineage>
        <taxon>Bacteria</taxon>
        <taxon>Pseudomonadati</taxon>
        <taxon>Planctomycetota</taxon>
        <taxon>Planctomycetia</taxon>
        <taxon>Planctomycetales</taxon>
        <taxon>Planctomycetaceae</taxon>
        <taxon>Gimesia</taxon>
    </lineage>
</organism>
<proteinExistence type="predicted"/>
<gene>
    <name evidence="4" type="ORF">GmarT_35480</name>
</gene>
<dbReference type="Gene3D" id="2.130.10.130">
    <property type="entry name" value="Integrin alpha, N-terminal"/>
    <property type="match status" value="3"/>
</dbReference>
<dbReference type="InterPro" id="IPR011519">
    <property type="entry name" value="UnbV_ASPIC"/>
</dbReference>
<evidence type="ECO:0000256" key="2">
    <source>
        <dbReference type="SAM" id="SignalP"/>
    </source>
</evidence>
<dbReference type="PANTHER" id="PTHR16026:SF0">
    <property type="entry name" value="CARTILAGE ACIDIC PROTEIN 1"/>
    <property type="match status" value="1"/>
</dbReference>
<feature type="signal peptide" evidence="2">
    <location>
        <begin position="1"/>
        <end position="32"/>
    </location>
</feature>
<evidence type="ECO:0000259" key="3">
    <source>
        <dbReference type="Pfam" id="PF07593"/>
    </source>
</evidence>
<dbReference type="InterPro" id="IPR027039">
    <property type="entry name" value="Crtac1"/>
</dbReference>
<dbReference type="InterPro" id="IPR028994">
    <property type="entry name" value="Integrin_alpha_N"/>
</dbReference>
<evidence type="ECO:0000313" key="5">
    <source>
        <dbReference type="Proteomes" id="UP000322887"/>
    </source>
</evidence>
<dbReference type="EMBL" id="CP042910">
    <property type="protein sequence ID" value="QEG17666.1"/>
    <property type="molecule type" value="Genomic_DNA"/>
</dbReference>
<dbReference type="Pfam" id="PF13517">
    <property type="entry name" value="FG-GAP_3"/>
    <property type="match status" value="3"/>
</dbReference>
<sequence>MTSFLSNRTIRSVCLAAFCGLLLFLMNCSLFAEEKPSAISFQDVTNAAQIAFQHRSPVTVKRHLHLMMGSGVGWIDFDRDGYPDLYCAQGEAWSNVELKQSQPVDIALSNRLYWNRRNSQFQDVTAVSGLTVLNYSMGIAVGDYNHDGFDDLYVSAFGRNLLYCNQGDGTFSEVSLAAHVDDPGYGASCTWADLNGDGLLDLYVVNYLEIDREHYPICSRRVDGARVYFICHPRYVPGQYDVVYLNLGNGSFLDVSRKAGLHSEPARQGLGVFAADYDQDGDIDLYVANDSVANQLWINNGQGVFTDQALVAGLAFNRSGDREAGMGLAGADYNGDGEVDLFVTNYFGETNTLYRNEGALFFLDVTDETGLAAPSLARLGFGTSSLDANNDGWEDLFVTNGHVHDRLSQLGKTEPYEQEPQLFLNLAGSRFDDVSAQSGEFFRTKQVGRGCAVADFNQDGLVDLAVSHLNERLVLLENRSEQIHKSMALQLVGTRANRSAIGAVVEVACDSRRITRLRKGSSSYLSADEAWITCGLGDCRSEVSVKVRWPGGKTENWAGLQPGGRYTLIEGTSVLPDQSQTQP</sequence>
<dbReference type="Proteomes" id="UP000322887">
    <property type="component" value="Chromosome"/>
</dbReference>
<name>A0ABX5YPH1_9PLAN</name>
<protein>
    <submittedName>
        <fullName evidence="4">FG-GAP repeat protein</fullName>
    </submittedName>
</protein>
<feature type="domain" description="ASPIC/UnbV" evidence="3">
    <location>
        <begin position="500"/>
        <end position="566"/>
    </location>
</feature>
<dbReference type="Pfam" id="PF07593">
    <property type="entry name" value="UnbV_ASPIC"/>
    <property type="match status" value="1"/>
</dbReference>